<reference evidence="2" key="1">
    <citation type="submission" date="2017-06" db="EMBL/GenBank/DDBJ databases">
        <title>Genome analysis of Fimbriiglobus ruber SP5, the first member of the order Planctomycetales with confirmed chitinolytic capability.</title>
        <authorList>
            <person name="Ravin N.V."/>
            <person name="Rakitin A.L."/>
            <person name="Ivanova A.A."/>
            <person name="Beletsky A.V."/>
            <person name="Kulichevskaya I.S."/>
            <person name="Mardanov A.V."/>
            <person name="Dedysh S.N."/>
        </authorList>
    </citation>
    <scope>NUCLEOTIDE SEQUENCE [LARGE SCALE GENOMIC DNA]</scope>
    <source>
        <strain evidence="2">SP5</strain>
    </source>
</reference>
<evidence type="ECO:0000313" key="2">
    <source>
        <dbReference type="Proteomes" id="UP000214646"/>
    </source>
</evidence>
<keyword evidence="2" id="KW-1185">Reference proteome</keyword>
<name>A0A225DFM5_9BACT</name>
<gene>
    <name evidence="1" type="ORF">FRUB_05290</name>
</gene>
<dbReference type="RefSeq" id="WP_088256295.1">
    <property type="nucleotide sequence ID" value="NZ_NIDE01000008.1"/>
</dbReference>
<protein>
    <submittedName>
        <fullName evidence="1">Uncharacterized protein</fullName>
    </submittedName>
</protein>
<proteinExistence type="predicted"/>
<evidence type="ECO:0000313" key="1">
    <source>
        <dbReference type="EMBL" id="OWK40371.1"/>
    </source>
</evidence>
<comment type="caution">
    <text evidence="1">The sequence shown here is derived from an EMBL/GenBank/DDBJ whole genome shotgun (WGS) entry which is preliminary data.</text>
</comment>
<dbReference type="AlphaFoldDB" id="A0A225DFM5"/>
<sequence>MASLQKITFVFWHDADGKRVKAGTPGAKKHIEESSKWYACWRDGKRQRRVPLCTDKEAAQAMMTDLMRTKDRAKAGLLNPRQVHEDRNLIEHLEEFVTSQ</sequence>
<organism evidence="1 2">
    <name type="scientific">Fimbriiglobus ruber</name>
    <dbReference type="NCBI Taxonomy" id="1908690"/>
    <lineage>
        <taxon>Bacteria</taxon>
        <taxon>Pseudomonadati</taxon>
        <taxon>Planctomycetota</taxon>
        <taxon>Planctomycetia</taxon>
        <taxon>Gemmatales</taxon>
        <taxon>Gemmataceae</taxon>
        <taxon>Fimbriiglobus</taxon>
    </lineage>
</organism>
<dbReference type="EMBL" id="NIDE01000008">
    <property type="protein sequence ID" value="OWK40371.1"/>
    <property type="molecule type" value="Genomic_DNA"/>
</dbReference>
<dbReference type="Proteomes" id="UP000214646">
    <property type="component" value="Unassembled WGS sequence"/>
</dbReference>
<accession>A0A225DFM5</accession>